<dbReference type="NCBIfam" id="TIGR00843">
    <property type="entry name" value="benE"/>
    <property type="match status" value="1"/>
</dbReference>
<feature type="transmembrane region" description="Helical" evidence="1">
    <location>
        <begin position="349"/>
        <end position="379"/>
    </location>
</feature>
<sequence length="386" mass="38201">MSRPPLSAVSAGLLAAFVAYASSFPVILQGLRGAGASEAQAAAGLMMLSVVMGLAGILMCLRSRLPLSIAWSTPGAALLATSGMPDGGFPAAVGAFLVAGALMLAAGLVRPLGRLVARIPLSLASAMLAGILLPLCLAPVRAVAESPAAGLAVAGTWLLVGLWNRRFAVPAAALVVVAIVLATGPGVSGSAALAVPHPAWTWPQFTPAAALGLGLPLFLVNMASQTIPGIAVMRVNGFDPSPPSVFAGTGLASLVSAPFGGHAVALAAMTAAICAGDEAGPDRSRRWWAGVVSGVAYVAFGLSAGFITAFVAQSPLLVQAIAGLALVGALSASIGSAMADASQREAATLCFLVTASGTVFFGISAPFWGLVAGGVVLALPRPAGRR</sequence>
<dbReference type="PANTHER" id="PTHR30199:SF0">
    <property type="entry name" value="INNER MEMBRANE PROTEIN YDCO"/>
    <property type="match status" value="1"/>
</dbReference>
<name>A0A3A1WLD0_9HYPH</name>
<dbReference type="OrthoDB" id="9792424at2"/>
<evidence type="ECO:0000313" key="3">
    <source>
        <dbReference type="Proteomes" id="UP000265750"/>
    </source>
</evidence>
<feature type="transmembrane region" description="Helical" evidence="1">
    <location>
        <begin position="89"/>
        <end position="109"/>
    </location>
</feature>
<dbReference type="AlphaFoldDB" id="A0A3A1WLD0"/>
<dbReference type="RefSeq" id="WP_119539255.1">
    <property type="nucleotide sequence ID" value="NZ_QYRN01000003.1"/>
</dbReference>
<evidence type="ECO:0000256" key="1">
    <source>
        <dbReference type="SAM" id="Phobius"/>
    </source>
</evidence>
<keyword evidence="1" id="KW-0472">Membrane</keyword>
<organism evidence="2 3">
    <name type="scientific">Aureimonas flava</name>
    <dbReference type="NCBI Taxonomy" id="2320271"/>
    <lineage>
        <taxon>Bacteria</taxon>
        <taxon>Pseudomonadati</taxon>
        <taxon>Pseudomonadota</taxon>
        <taxon>Alphaproteobacteria</taxon>
        <taxon>Hyphomicrobiales</taxon>
        <taxon>Aurantimonadaceae</taxon>
        <taxon>Aureimonas</taxon>
    </lineage>
</organism>
<accession>A0A3A1WLD0</accession>
<comment type="caution">
    <text evidence="2">The sequence shown here is derived from an EMBL/GenBank/DDBJ whole genome shotgun (WGS) entry which is preliminary data.</text>
</comment>
<gene>
    <name evidence="2" type="primary">benE</name>
    <name evidence="2" type="ORF">D3218_07425</name>
</gene>
<dbReference type="EMBL" id="QYRN01000003">
    <property type="protein sequence ID" value="RIY02118.1"/>
    <property type="molecule type" value="Genomic_DNA"/>
</dbReference>
<keyword evidence="1" id="KW-0812">Transmembrane</keyword>
<dbReference type="Pfam" id="PF03594">
    <property type="entry name" value="BenE"/>
    <property type="match status" value="1"/>
</dbReference>
<feature type="transmembrane region" description="Helical" evidence="1">
    <location>
        <begin position="171"/>
        <end position="193"/>
    </location>
</feature>
<feature type="transmembrane region" description="Helical" evidence="1">
    <location>
        <begin position="121"/>
        <end position="140"/>
    </location>
</feature>
<dbReference type="GO" id="GO:0042925">
    <property type="term" value="F:benzoate transmembrane transporter activity"/>
    <property type="evidence" value="ECO:0007669"/>
    <property type="project" value="InterPro"/>
</dbReference>
<proteinExistence type="predicted"/>
<feature type="transmembrane region" description="Helical" evidence="1">
    <location>
        <begin position="65"/>
        <end position="83"/>
    </location>
</feature>
<dbReference type="Proteomes" id="UP000265750">
    <property type="component" value="Unassembled WGS sequence"/>
</dbReference>
<keyword evidence="1" id="KW-1133">Transmembrane helix</keyword>
<feature type="transmembrane region" description="Helical" evidence="1">
    <location>
        <begin position="39"/>
        <end position="58"/>
    </location>
</feature>
<evidence type="ECO:0000313" key="2">
    <source>
        <dbReference type="EMBL" id="RIY02118.1"/>
    </source>
</evidence>
<keyword evidence="3" id="KW-1185">Reference proteome</keyword>
<dbReference type="PANTHER" id="PTHR30199">
    <property type="entry name" value="MFS FAMILY TRANSPORTER, PREDICTED SUBSTRATE BENZOATE"/>
    <property type="match status" value="1"/>
</dbReference>
<feature type="transmembrane region" description="Helical" evidence="1">
    <location>
        <begin position="287"/>
        <end position="310"/>
    </location>
</feature>
<protein>
    <submittedName>
        <fullName evidence="2">Benzoate transporter BenE</fullName>
    </submittedName>
</protein>
<feature type="transmembrane region" description="Helical" evidence="1">
    <location>
        <begin position="146"/>
        <end position="164"/>
    </location>
</feature>
<dbReference type="InterPro" id="IPR004711">
    <property type="entry name" value="Benzoate_Transporter"/>
</dbReference>
<dbReference type="GO" id="GO:0005886">
    <property type="term" value="C:plasma membrane"/>
    <property type="evidence" value="ECO:0007669"/>
    <property type="project" value="TreeGrafter"/>
</dbReference>
<feature type="transmembrane region" description="Helical" evidence="1">
    <location>
        <begin position="205"/>
        <end position="224"/>
    </location>
</feature>
<feature type="transmembrane region" description="Helical" evidence="1">
    <location>
        <begin position="316"/>
        <end position="337"/>
    </location>
</feature>
<reference evidence="3" key="1">
    <citation type="submission" date="2018-09" db="EMBL/GenBank/DDBJ databases">
        <authorList>
            <person name="Tuo L."/>
        </authorList>
    </citation>
    <scope>NUCLEOTIDE SEQUENCE [LARGE SCALE GENOMIC DNA]</scope>
    <source>
        <strain evidence="3">M2BS4Y-1</strain>
    </source>
</reference>